<feature type="transmembrane region" description="Helical" evidence="5">
    <location>
        <begin position="243"/>
        <end position="260"/>
    </location>
</feature>
<feature type="transmembrane region" description="Helical" evidence="5">
    <location>
        <begin position="201"/>
        <end position="217"/>
    </location>
</feature>
<evidence type="ECO:0000256" key="2">
    <source>
        <dbReference type="ARBA" id="ARBA00022692"/>
    </source>
</evidence>
<dbReference type="Pfam" id="PF04932">
    <property type="entry name" value="Wzy_C"/>
    <property type="match status" value="1"/>
</dbReference>
<proteinExistence type="predicted"/>
<dbReference type="GO" id="GO:0016874">
    <property type="term" value="F:ligase activity"/>
    <property type="evidence" value="ECO:0007669"/>
    <property type="project" value="UniProtKB-KW"/>
</dbReference>
<feature type="transmembrane region" description="Helical" evidence="5">
    <location>
        <begin position="72"/>
        <end position="91"/>
    </location>
</feature>
<dbReference type="OrthoDB" id="9772644at2"/>
<keyword evidence="4 5" id="KW-0472">Membrane</keyword>
<dbReference type="Pfam" id="PF19358">
    <property type="entry name" value="DUF5935"/>
    <property type="match status" value="1"/>
</dbReference>
<gene>
    <name evidence="8" type="ORF">FOY91_07180</name>
</gene>
<dbReference type="PANTHER" id="PTHR37422:SF13">
    <property type="entry name" value="LIPOPOLYSACCHARIDE BIOSYNTHESIS PROTEIN PA4999-RELATED"/>
    <property type="match status" value="1"/>
</dbReference>
<keyword evidence="8" id="KW-0436">Ligase</keyword>
<evidence type="ECO:0000259" key="6">
    <source>
        <dbReference type="Pfam" id="PF04932"/>
    </source>
</evidence>
<feature type="transmembrane region" description="Helical" evidence="5">
    <location>
        <begin position="129"/>
        <end position="149"/>
    </location>
</feature>
<evidence type="ECO:0000256" key="1">
    <source>
        <dbReference type="ARBA" id="ARBA00004141"/>
    </source>
</evidence>
<evidence type="ECO:0000256" key="4">
    <source>
        <dbReference type="ARBA" id="ARBA00023136"/>
    </source>
</evidence>
<feature type="transmembrane region" description="Helical" evidence="5">
    <location>
        <begin position="398"/>
        <end position="419"/>
    </location>
</feature>
<dbReference type="PANTHER" id="PTHR37422">
    <property type="entry name" value="TEICHURONIC ACID BIOSYNTHESIS PROTEIN TUAE"/>
    <property type="match status" value="1"/>
</dbReference>
<feature type="transmembrane region" description="Helical" evidence="5">
    <location>
        <begin position="41"/>
        <end position="63"/>
    </location>
</feature>
<feature type="transmembrane region" description="Helical" evidence="5">
    <location>
        <begin position="103"/>
        <end position="120"/>
    </location>
</feature>
<evidence type="ECO:0000259" key="7">
    <source>
        <dbReference type="Pfam" id="PF19358"/>
    </source>
</evidence>
<dbReference type="InterPro" id="IPR045979">
    <property type="entry name" value="DUF5935"/>
</dbReference>
<comment type="subcellular location">
    <subcellularLocation>
        <location evidence="1">Membrane</location>
        <topology evidence="1">Multi-pass membrane protein</topology>
    </subcellularLocation>
</comment>
<dbReference type="RefSeq" id="WP_145149569.1">
    <property type="nucleotide sequence ID" value="NZ_VNIM01000021.1"/>
</dbReference>
<feature type="domain" description="DUF5935" evidence="7">
    <location>
        <begin position="1"/>
        <end position="193"/>
    </location>
</feature>
<dbReference type="EMBL" id="VNIM01000021">
    <property type="protein sequence ID" value="TVV75359.1"/>
    <property type="molecule type" value="Genomic_DNA"/>
</dbReference>
<keyword evidence="3 5" id="KW-1133">Transmembrane helix</keyword>
<feature type="transmembrane region" description="Helical" evidence="5">
    <location>
        <begin position="351"/>
        <end position="369"/>
    </location>
</feature>
<dbReference type="InterPro" id="IPR007016">
    <property type="entry name" value="O-antigen_ligase-rel_domated"/>
</dbReference>
<dbReference type="AlphaFoldDB" id="A0A558R7I5"/>
<name>A0A558R7I5_9SPHN</name>
<reference evidence="8 9" key="1">
    <citation type="submission" date="2019-07" db="EMBL/GenBank/DDBJ databases">
        <title>Sphingomonas solaris sp. nov., isolated from a solar panel from Boston, Massachusetts.</title>
        <authorList>
            <person name="Tanner K."/>
            <person name="Pascual J."/>
            <person name="Mancuso C."/>
            <person name="Pereto J."/>
            <person name="Khalil A."/>
            <person name="Vilanova C."/>
        </authorList>
    </citation>
    <scope>NUCLEOTIDE SEQUENCE [LARGE SCALE GENOMIC DNA]</scope>
    <source>
        <strain evidence="8 9">R4DWN</strain>
    </source>
</reference>
<comment type="caution">
    <text evidence="8">The sequence shown here is derived from an EMBL/GenBank/DDBJ whole genome shotgun (WGS) entry which is preliminary data.</text>
</comment>
<dbReference type="Proteomes" id="UP000318681">
    <property type="component" value="Unassembled WGS sequence"/>
</dbReference>
<dbReference type="NCBIfam" id="TIGR03097">
    <property type="entry name" value="PEP_O_lig_1"/>
    <property type="match status" value="1"/>
</dbReference>
<dbReference type="GO" id="GO:0016020">
    <property type="term" value="C:membrane"/>
    <property type="evidence" value="ECO:0007669"/>
    <property type="project" value="UniProtKB-SubCell"/>
</dbReference>
<feature type="transmembrane region" description="Helical" evidence="5">
    <location>
        <begin position="169"/>
        <end position="189"/>
    </location>
</feature>
<accession>A0A558R7I5</accession>
<dbReference type="InterPro" id="IPR017528">
    <property type="entry name" value="CHP03097O-antigen_lig-rel"/>
</dbReference>
<organism evidence="8 9">
    <name type="scientific">Alterirhizorhabdus solaris</name>
    <dbReference type="NCBI Taxonomy" id="2529389"/>
    <lineage>
        <taxon>Bacteria</taxon>
        <taxon>Pseudomonadati</taxon>
        <taxon>Pseudomonadota</taxon>
        <taxon>Alphaproteobacteria</taxon>
        <taxon>Sphingomonadales</taxon>
        <taxon>Rhizorhabdaceae</taxon>
        <taxon>Alterirhizorhabdus</taxon>
    </lineage>
</organism>
<evidence type="ECO:0000256" key="5">
    <source>
        <dbReference type="SAM" id="Phobius"/>
    </source>
</evidence>
<evidence type="ECO:0000313" key="9">
    <source>
        <dbReference type="Proteomes" id="UP000318681"/>
    </source>
</evidence>
<keyword evidence="9" id="KW-1185">Reference proteome</keyword>
<sequence length="454" mass="50070">MRDLAFVAFLATLLAFGFKRPFLFVLAYVYVDIVSPQRLSYYLLNAVPISLICVGLAVGGWLLADDKRGTRLALRQCLMILLLGWAFYTTLNADFPIEALDKWGWVWKALAFAIFLPFTLRTRARIEGLLLFMVLSVSSIVVVGGVKTLASGGGYGALNLMVANNSGLYEGSIISTFAVAVIPLILFLAKYGTVFPADWRVRGYAAALIFACLLIPVGTEARTGLVCIAVLAVLMLRATKRRFLYVTLMAVAGVAAVQLLPDSYGKRMETIQGYQGDSSASTRLAVWKWTWGYVKDHPAGGGFNAYMQNRLTIDLKSTTGDANSQTTTNFKDYDAGRAYHSSYFEMLGEQGFPGFIMWISLHLLGLIRMEAVRRRWRRATDGDEWIAPLATALQHAHLIYMVGSLFVGIAFQTFILMMVGCEIGFDGYLRRRAARTGQQAHGFSGKAPATTQQT</sequence>
<feature type="domain" description="O-antigen ligase-related" evidence="6">
    <location>
        <begin position="208"/>
        <end position="359"/>
    </location>
</feature>
<feature type="transmembrane region" description="Helical" evidence="5">
    <location>
        <begin position="223"/>
        <end position="238"/>
    </location>
</feature>
<evidence type="ECO:0000256" key="3">
    <source>
        <dbReference type="ARBA" id="ARBA00022989"/>
    </source>
</evidence>
<evidence type="ECO:0000313" key="8">
    <source>
        <dbReference type="EMBL" id="TVV75359.1"/>
    </source>
</evidence>
<dbReference type="InterPro" id="IPR051533">
    <property type="entry name" value="WaaL-like"/>
</dbReference>
<keyword evidence="2 5" id="KW-0812">Transmembrane</keyword>
<protein>
    <submittedName>
        <fullName evidence="8">Putative O-glycosylation ligase, exosortase A system-associated</fullName>
    </submittedName>
</protein>